<dbReference type="InterPro" id="IPR001041">
    <property type="entry name" value="2Fe-2S_ferredoxin-type"/>
</dbReference>
<keyword evidence="9" id="KW-0808">Transferase</keyword>
<dbReference type="InterPro" id="IPR012675">
    <property type="entry name" value="Beta-grasp_dom_sf"/>
</dbReference>
<dbReference type="RefSeq" id="WP_072325508.1">
    <property type="nucleotide sequence ID" value="NZ_FPJW01000003.1"/>
</dbReference>
<dbReference type="PRINTS" id="PR00409">
    <property type="entry name" value="PHDIOXRDTASE"/>
</dbReference>
<evidence type="ECO:0000256" key="1">
    <source>
        <dbReference type="ARBA" id="ARBA00022630"/>
    </source>
</evidence>
<feature type="domain" description="2Fe-2S ferredoxin-type" evidence="7">
    <location>
        <begin position="238"/>
        <end position="323"/>
    </location>
</feature>
<evidence type="ECO:0000256" key="2">
    <source>
        <dbReference type="ARBA" id="ARBA00022714"/>
    </source>
</evidence>
<dbReference type="OrthoDB" id="4258484at2"/>
<dbReference type="GO" id="GO:0051537">
    <property type="term" value="F:2 iron, 2 sulfur cluster binding"/>
    <property type="evidence" value="ECO:0007669"/>
    <property type="project" value="UniProtKB-KW"/>
</dbReference>
<sequence>MKKTSLSMMVQVLQKKTLATDIVQFDLVDPHGRELPPFTAGAHIDVQVNSEHLRQYSLCNNPADRHCYRIAVQREHPSRGGSLAMHEQVQEGDLLQISAPRNHFALNPDASHTLLVAGGIGITPILAMAKELHQNGRSFELHYSARTPEQAAFVTELESSPFADRVIFHFTRAGKSQRINLADLSANPRPGVHFHVCGPEAFNEAVIHACKQAGWPAEQLHTEYFVGSTVDSGTDDCFEVQLARSGINLTIPADRSVAEVLIDHDVDLLTSCEQGICGTCITRVLDGIPEHRDRYLTEEEKATNDCFTPCCSRSRSRVLVLDL</sequence>
<dbReference type="CDD" id="cd00207">
    <property type="entry name" value="fer2"/>
    <property type="match status" value="1"/>
</dbReference>
<dbReference type="GO" id="GO:0016491">
    <property type="term" value="F:oxidoreductase activity"/>
    <property type="evidence" value="ECO:0007669"/>
    <property type="project" value="UniProtKB-KW"/>
</dbReference>
<dbReference type="PROSITE" id="PS00197">
    <property type="entry name" value="2FE2S_FER_1"/>
    <property type="match status" value="1"/>
</dbReference>
<dbReference type="PANTHER" id="PTHR47354">
    <property type="entry name" value="NADH OXIDOREDUCTASE HCR"/>
    <property type="match status" value="1"/>
</dbReference>
<protein>
    <submittedName>
        <fullName evidence="9">Vanillate O-demethylase ferredoxin subunit</fullName>
    </submittedName>
</protein>
<dbReference type="GO" id="GO:0008168">
    <property type="term" value="F:methyltransferase activity"/>
    <property type="evidence" value="ECO:0007669"/>
    <property type="project" value="UniProtKB-KW"/>
</dbReference>
<organism evidence="9 10">
    <name type="scientific">Marinospirillum alkaliphilum DSM 21637</name>
    <dbReference type="NCBI Taxonomy" id="1122209"/>
    <lineage>
        <taxon>Bacteria</taxon>
        <taxon>Pseudomonadati</taxon>
        <taxon>Pseudomonadota</taxon>
        <taxon>Gammaproteobacteria</taxon>
        <taxon>Oceanospirillales</taxon>
        <taxon>Oceanospirillaceae</taxon>
        <taxon>Marinospirillum</taxon>
    </lineage>
</organism>
<evidence type="ECO:0000259" key="8">
    <source>
        <dbReference type="PROSITE" id="PS51384"/>
    </source>
</evidence>
<dbReference type="SUPFAM" id="SSF63380">
    <property type="entry name" value="Riboflavin synthase domain-like"/>
    <property type="match status" value="1"/>
</dbReference>
<dbReference type="STRING" id="1122209.SAMN02745752_01276"/>
<keyword evidence="1" id="KW-0285">Flavoprotein</keyword>
<evidence type="ECO:0000256" key="6">
    <source>
        <dbReference type="ARBA" id="ARBA00023014"/>
    </source>
</evidence>
<dbReference type="GO" id="GO:0046872">
    <property type="term" value="F:metal ion binding"/>
    <property type="evidence" value="ECO:0007669"/>
    <property type="project" value="UniProtKB-KW"/>
</dbReference>
<keyword evidence="4" id="KW-0560">Oxidoreductase</keyword>
<dbReference type="AlphaFoldDB" id="A0A1K1W4D0"/>
<keyword evidence="5" id="KW-0408">Iron</keyword>
<proteinExistence type="predicted"/>
<dbReference type="InterPro" id="IPR036010">
    <property type="entry name" value="2Fe-2S_ferredoxin-like_sf"/>
</dbReference>
<dbReference type="Pfam" id="PF00111">
    <property type="entry name" value="Fer2"/>
    <property type="match status" value="1"/>
</dbReference>
<evidence type="ECO:0000313" key="10">
    <source>
        <dbReference type="Proteomes" id="UP000182350"/>
    </source>
</evidence>
<name>A0A1K1W4D0_9GAMM</name>
<dbReference type="GO" id="GO:0032259">
    <property type="term" value="P:methylation"/>
    <property type="evidence" value="ECO:0007669"/>
    <property type="project" value="UniProtKB-KW"/>
</dbReference>
<dbReference type="CDD" id="cd06185">
    <property type="entry name" value="PDR_like"/>
    <property type="match status" value="1"/>
</dbReference>
<evidence type="ECO:0000256" key="5">
    <source>
        <dbReference type="ARBA" id="ARBA00023004"/>
    </source>
</evidence>
<dbReference type="SUPFAM" id="SSF52343">
    <property type="entry name" value="Ferredoxin reductase-like, C-terminal NADP-linked domain"/>
    <property type="match status" value="1"/>
</dbReference>
<evidence type="ECO:0000256" key="4">
    <source>
        <dbReference type="ARBA" id="ARBA00023002"/>
    </source>
</evidence>
<dbReference type="EMBL" id="FPJW01000003">
    <property type="protein sequence ID" value="SFX32222.1"/>
    <property type="molecule type" value="Genomic_DNA"/>
</dbReference>
<dbReference type="PROSITE" id="PS51085">
    <property type="entry name" value="2FE2S_FER_2"/>
    <property type="match status" value="1"/>
</dbReference>
<dbReference type="PANTHER" id="PTHR47354:SF1">
    <property type="entry name" value="CARNITINE MONOOXYGENASE REDUCTASE SUBUNIT"/>
    <property type="match status" value="1"/>
</dbReference>
<keyword evidence="10" id="KW-1185">Reference proteome</keyword>
<dbReference type="Proteomes" id="UP000182350">
    <property type="component" value="Unassembled WGS sequence"/>
</dbReference>
<accession>A0A1K1W4D0</accession>
<dbReference type="Gene3D" id="2.40.30.10">
    <property type="entry name" value="Translation factors"/>
    <property type="match status" value="1"/>
</dbReference>
<dbReference type="InterPro" id="IPR006058">
    <property type="entry name" value="2Fe2S_fd_BS"/>
</dbReference>
<dbReference type="Gene3D" id="3.10.20.30">
    <property type="match status" value="1"/>
</dbReference>
<evidence type="ECO:0000256" key="3">
    <source>
        <dbReference type="ARBA" id="ARBA00022723"/>
    </source>
</evidence>
<dbReference type="Gene3D" id="3.40.50.80">
    <property type="entry name" value="Nucleotide-binding domain of ferredoxin-NADP reductase (FNR) module"/>
    <property type="match status" value="1"/>
</dbReference>
<dbReference type="PROSITE" id="PS51384">
    <property type="entry name" value="FAD_FR"/>
    <property type="match status" value="1"/>
</dbReference>
<keyword evidence="2" id="KW-0001">2Fe-2S</keyword>
<keyword evidence="9" id="KW-0489">Methyltransferase</keyword>
<dbReference type="InterPro" id="IPR050415">
    <property type="entry name" value="MRET"/>
</dbReference>
<keyword evidence="3" id="KW-0479">Metal-binding</keyword>
<dbReference type="InterPro" id="IPR017938">
    <property type="entry name" value="Riboflavin_synthase-like_b-brl"/>
</dbReference>
<dbReference type="InterPro" id="IPR017927">
    <property type="entry name" value="FAD-bd_FR_type"/>
</dbReference>
<dbReference type="SUPFAM" id="SSF54292">
    <property type="entry name" value="2Fe-2S ferredoxin-like"/>
    <property type="match status" value="1"/>
</dbReference>
<dbReference type="InterPro" id="IPR039261">
    <property type="entry name" value="FNR_nucleotide-bd"/>
</dbReference>
<evidence type="ECO:0000313" key="9">
    <source>
        <dbReference type="EMBL" id="SFX32222.1"/>
    </source>
</evidence>
<evidence type="ECO:0000259" key="7">
    <source>
        <dbReference type="PROSITE" id="PS51085"/>
    </source>
</evidence>
<reference evidence="9 10" key="1">
    <citation type="submission" date="2016-11" db="EMBL/GenBank/DDBJ databases">
        <authorList>
            <person name="Jaros S."/>
            <person name="Januszkiewicz K."/>
            <person name="Wedrychowicz H."/>
        </authorList>
    </citation>
    <scope>NUCLEOTIDE SEQUENCE [LARGE SCALE GENOMIC DNA]</scope>
    <source>
        <strain evidence="9 10">DSM 21637</strain>
    </source>
</reference>
<feature type="domain" description="FAD-binding FR-type" evidence="8">
    <location>
        <begin position="5"/>
        <end position="107"/>
    </location>
</feature>
<gene>
    <name evidence="9" type="ORF">SAMN02745752_01276</name>
</gene>
<keyword evidence="6" id="KW-0411">Iron-sulfur</keyword>